<dbReference type="AlphaFoldDB" id="A0A089LRL7"/>
<dbReference type="EMBL" id="CP009286">
    <property type="protein sequence ID" value="AIQ61838.1"/>
    <property type="molecule type" value="Genomic_DNA"/>
</dbReference>
<dbReference type="HOGENOM" id="CLU_2480475_0_0_9"/>
<evidence type="ECO:0000313" key="1">
    <source>
        <dbReference type="EMBL" id="AIQ61838.1"/>
    </source>
</evidence>
<keyword evidence="2" id="KW-1185">Reference proteome</keyword>
<evidence type="ECO:0000313" key="2">
    <source>
        <dbReference type="Proteomes" id="UP000029507"/>
    </source>
</evidence>
<reference evidence="1 2" key="1">
    <citation type="submission" date="2014-08" db="EMBL/GenBank/DDBJ databases">
        <title>Comparative genomics of the Paenibacillus odorifer group.</title>
        <authorList>
            <person name="den Bakker H.C."/>
            <person name="Tsai Y.-C."/>
            <person name="Martin N."/>
            <person name="Korlach J."/>
            <person name="Wiedmann M."/>
        </authorList>
    </citation>
    <scope>NUCLEOTIDE SEQUENCE [LARGE SCALE GENOMIC DNA]</scope>
    <source>
        <strain evidence="1 2">DSM 14472</strain>
    </source>
</reference>
<gene>
    <name evidence="1" type="ORF">PSTEL_00510</name>
</gene>
<dbReference type="Proteomes" id="UP000029507">
    <property type="component" value="Chromosome"/>
</dbReference>
<proteinExistence type="predicted"/>
<sequence length="87" mass="9922">MSRFKVSTQNKIDQHIKELLRPKLIVGAIYQFRGHAYDPIVERKVLSVDERTVTYQKPTGPATCSISTFQRLYESHGVGMVRGEVQS</sequence>
<name>A0A089LRL7_9BACL</name>
<dbReference type="KEGG" id="pste:PSTEL_00510"/>
<organism evidence="1 2">
    <name type="scientific">Paenibacillus stellifer</name>
    <dbReference type="NCBI Taxonomy" id="169760"/>
    <lineage>
        <taxon>Bacteria</taxon>
        <taxon>Bacillati</taxon>
        <taxon>Bacillota</taxon>
        <taxon>Bacilli</taxon>
        <taxon>Bacillales</taxon>
        <taxon>Paenibacillaceae</taxon>
        <taxon>Paenibacillus</taxon>
    </lineage>
</organism>
<accession>A0A089LRL7</accession>
<protein>
    <submittedName>
        <fullName evidence="1">Uncharacterized protein</fullName>
    </submittedName>
</protein>